<dbReference type="PANTHER" id="PTHR10806:SF6">
    <property type="entry name" value="SIGNAL PEPTIDASE COMPLEX CATALYTIC SUBUNIT SEC11"/>
    <property type="match status" value="1"/>
</dbReference>
<dbReference type="PANTHER" id="PTHR10806">
    <property type="entry name" value="SIGNAL PEPTIDASE COMPLEX CATALYTIC SUBUNIT SEC11"/>
    <property type="match status" value="1"/>
</dbReference>
<feature type="transmembrane region" description="Helical" evidence="6">
    <location>
        <begin position="12"/>
        <end position="30"/>
    </location>
</feature>
<dbReference type="CDD" id="cd06530">
    <property type="entry name" value="S26_SPase_I"/>
    <property type="match status" value="1"/>
</dbReference>
<keyword evidence="9" id="KW-1185">Reference proteome</keyword>
<feature type="transmembrane region" description="Helical" evidence="6">
    <location>
        <begin position="144"/>
        <end position="165"/>
    </location>
</feature>
<keyword evidence="3 6" id="KW-1133">Transmembrane helix</keyword>
<dbReference type="Proteomes" id="UP000198718">
    <property type="component" value="Unassembled WGS sequence"/>
</dbReference>
<protein>
    <recommendedName>
        <fullName evidence="5">Signal peptidase I</fullName>
        <ecNumber evidence="5">3.4.21.89</ecNumber>
    </recommendedName>
</protein>
<accession>A0A1G8XVC3</accession>
<dbReference type="InterPro" id="IPR036286">
    <property type="entry name" value="LexA/Signal_pep-like_sf"/>
</dbReference>
<gene>
    <name evidence="8" type="ORF">SAMN05660472_00342</name>
</gene>
<feature type="transmembrane region" description="Helical" evidence="6">
    <location>
        <begin position="185"/>
        <end position="205"/>
    </location>
</feature>
<comment type="subcellular location">
    <subcellularLocation>
        <location evidence="1">Membrane</location>
    </subcellularLocation>
</comment>
<feature type="transmembrane region" description="Helical" evidence="6">
    <location>
        <begin position="225"/>
        <end position="243"/>
    </location>
</feature>
<dbReference type="NCBIfam" id="TIGR02228">
    <property type="entry name" value="sigpep_I_arch"/>
    <property type="match status" value="1"/>
</dbReference>
<dbReference type="AlphaFoldDB" id="A0A1G8XVC3"/>
<dbReference type="Pfam" id="PF10502">
    <property type="entry name" value="Peptidase_S26"/>
    <property type="match status" value="1"/>
</dbReference>
<dbReference type="SUPFAM" id="SSF51306">
    <property type="entry name" value="LexA/Signal peptidase"/>
    <property type="match status" value="1"/>
</dbReference>
<dbReference type="GO" id="GO:0009003">
    <property type="term" value="F:signal peptidase activity"/>
    <property type="evidence" value="ECO:0007669"/>
    <property type="project" value="UniProtKB-EC"/>
</dbReference>
<dbReference type="OrthoDB" id="1648066at2"/>
<evidence type="ECO:0000256" key="6">
    <source>
        <dbReference type="SAM" id="Phobius"/>
    </source>
</evidence>
<feature type="transmembrane region" description="Helical" evidence="6">
    <location>
        <begin position="113"/>
        <end position="132"/>
    </location>
</feature>
<name>A0A1G8XVC3_9FIRM</name>
<dbReference type="EMBL" id="FNFP01000001">
    <property type="protein sequence ID" value="SDJ94582.1"/>
    <property type="molecule type" value="Genomic_DNA"/>
</dbReference>
<dbReference type="PRINTS" id="PR00728">
    <property type="entry name" value="SIGNALPTASE"/>
</dbReference>
<dbReference type="RefSeq" id="WP_090549418.1">
    <property type="nucleotide sequence ID" value="NZ_FNFP01000001.1"/>
</dbReference>
<feature type="transmembrane region" description="Helical" evidence="6">
    <location>
        <begin position="263"/>
        <end position="287"/>
    </location>
</feature>
<dbReference type="GO" id="GO:0004252">
    <property type="term" value="F:serine-type endopeptidase activity"/>
    <property type="evidence" value="ECO:0007669"/>
    <property type="project" value="UniProtKB-UniRule"/>
</dbReference>
<keyword evidence="2 6" id="KW-0812">Transmembrane</keyword>
<feature type="transmembrane region" description="Helical" evidence="6">
    <location>
        <begin position="42"/>
        <end position="62"/>
    </location>
</feature>
<feature type="domain" description="Peptidase S26" evidence="7">
    <location>
        <begin position="268"/>
        <end position="332"/>
    </location>
</feature>
<evidence type="ECO:0000256" key="4">
    <source>
        <dbReference type="ARBA" id="ARBA00023136"/>
    </source>
</evidence>
<dbReference type="EC" id="3.4.21.89" evidence="5"/>
<dbReference type="Gene3D" id="2.10.109.10">
    <property type="entry name" value="Umud Fragment, subunit A"/>
    <property type="match status" value="1"/>
</dbReference>
<evidence type="ECO:0000313" key="9">
    <source>
        <dbReference type="Proteomes" id="UP000198718"/>
    </source>
</evidence>
<evidence type="ECO:0000259" key="7">
    <source>
        <dbReference type="Pfam" id="PF10502"/>
    </source>
</evidence>
<reference evidence="8 9" key="1">
    <citation type="submission" date="2016-10" db="EMBL/GenBank/DDBJ databases">
        <authorList>
            <person name="de Groot N.N."/>
        </authorList>
    </citation>
    <scope>NUCLEOTIDE SEQUENCE [LARGE SCALE GENOMIC DNA]</scope>
    <source>
        <strain evidence="8 9">DSM 18346</strain>
    </source>
</reference>
<organism evidence="8 9">
    <name type="scientific">Natronincola ferrireducens</name>
    <dbReference type="NCBI Taxonomy" id="393762"/>
    <lineage>
        <taxon>Bacteria</taxon>
        <taxon>Bacillati</taxon>
        <taxon>Bacillota</taxon>
        <taxon>Clostridia</taxon>
        <taxon>Peptostreptococcales</taxon>
        <taxon>Natronincolaceae</taxon>
        <taxon>Natronincola</taxon>
    </lineage>
</organism>
<feature type="transmembrane region" description="Helical" evidence="6">
    <location>
        <begin position="82"/>
        <end position="101"/>
    </location>
</feature>
<dbReference type="InterPro" id="IPR001733">
    <property type="entry name" value="Peptidase_S26B"/>
</dbReference>
<dbReference type="InterPro" id="IPR019533">
    <property type="entry name" value="Peptidase_S26"/>
</dbReference>
<dbReference type="STRING" id="393762.SAMN05660472_00342"/>
<evidence type="ECO:0000256" key="2">
    <source>
        <dbReference type="ARBA" id="ARBA00022692"/>
    </source>
</evidence>
<dbReference type="GO" id="GO:0016020">
    <property type="term" value="C:membrane"/>
    <property type="evidence" value="ECO:0007669"/>
    <property type="project" value="UniProtKB-SubCell"/>
</dbReference>
<keyword evidence="4 6" id="KW-0472">Membrane</keyword>
<evidence type="ECO:0000256" key="5">
    <source>
        <dbReference type="NCBIfam" id="TIGR02228"/>
    </source>
</evidence>
<evidence type="ECO:0000256" key="1">
    <source>
        <dbReference type="ARBA" id="ARBA00004370"/>
    </source>
</evidence>
<proteinExistence type="predicted"/>
<evidence type="ECO:0000256" key="3">
    <source>
        <dbReference type="ARBA" id="ARBA00022989"/>
    </source>
</evidence>
<sequence>MIEKKYLPTRKSNSKCLILIGLMIGLYLIDNSSVASRVGSQLFIYYIKPALWMGLTLLVWWFPKTHPKGKLRLRGFVNLWTLNLGIIYIVVSILAGIIDGFGRSPYSHTSIGILMNIITVGSAIVGIEFIRSYLISNLTKEENYLVFVLIALLMTIVTISLNRFFNLKELKDVVKFIAQYFAPEFCKNLLATYLVFLGGPLPAIIYRAIVEGFHWLSPILPNLQWITKALIGILCPLFSLLAIQGIYGKEARKIKREDEEEGLLGWMITSLVSIGMIWFAVGVFPIYPSVVATGSMEPMIYPGDVILVEKITDIKDIHQLKVGDVIQFQRERILISHRIIEIKEDDEGILRYRTQGDNNSAPDTELVGPEDIRGTIKKVVPKVGWPTLLLKQKKDAPMDYIEF</sequence>
<dbReference type="GO" id="GO:0006465">
    <property type="term" value="P:signal peptide processing"/>
    <property type="evidence" value="ECO:0007669"/>
    <property type="project" value="UniProtKB-UniRule"/>
</dbReference>
<evidence type="ECO:0000313" key="8">
    <source>
        <dbReference type="EMBL" id="SDJ94582.1"/>
    </source>
</evidence>